<dbReference type="KEGG" id="fmg:HYN48_13605"/>
<reference evidence="1 2" key="1">
    <citation type="submission" date="2018-04" db="EMBL/GenBank/DDBJ databases">
        <title>Genome sequencing of Flavobacterium sp. HYN0048.</title>
        <authorList>
            <person name="Yi H."/>
            <person name="Baek C."/>
        </authorList>
    </citation>
    <scope>NUCLEOTIDE SEQUENCE [LARGE SCALE GENOMIC DNA]</scope>
    <source>
        <strain evidence="1 2">HYN0048</strain>
    </source>
</reference>
<proteinExistence type="predicted"/>
<dbReference type="AlphaFoldDB" id="A0A2S0RH87"/>
<evidence type="ECO:0000313" key="1">
    <source>
        <dbReference type="EMBL" id="AWA31034.1"/>
    </source>
</evidence>
<evidence type="ECO:0000313" key="2">
    <source>
        <dbReference type="Proteomes" id="UP000244193"/>
    </source>
</evidence>
<dbReference type="OrthoDB" id="362700at2"/>
<dbReference type="RefSeq" id="WP_108372617.1">
    <property type="nucleotide sequence ID" value="NZ_CP028811.1"/>
</dbReference>
<sequence>MGAWGTGISSNDTFTDIYQDFFDLYNDGFSVIQITEKIIAENQDTIDTAEDCNNFWFALAKAQWECKSLDEDILARVKQIINSGDDLNVWKHLDASPNDLKKREKALNSFLEKLQTVKEKPRKPQKKKLYDSIFEKGDCLTYIMNNGNYGGAFVLTEEKQTIAGVNYIAVTTIDKPEKPSIADFKKAYIYIKRYNDISFEGTTLKSKWVDQPQIGSFSALIFKNHGVEIEVLGKLPIYKQYEPKKYIGFGWITLKSLLPFKAQYAKINGEAKSKLKLSRWTTKYWL</sequence>
<evidence type="ECO:0008006" key="3">
    <source>
        <dbReference type="Google" id="ProtNLM"/>
    </source>
</evidence>
<name>A0A2S0RH87_9FLAO</name>
<dbReference type="EMBL" id="CP028811">
    <property type="protein sequence ID" value="AWA31034.1"/>
    <property type="molecule type" value="Genomic_DNA"/>
</dbReference>
<dbReference type="Proteomes" id="UP000244193">
    <property type="component" value="Chromosome"/>
</dbReference>
<protein>
    <recommendedName>
        <fullName evidence="3">DUF4259 domain-containing protein</fullName>
    </recommendedName>
</protein>
<keyword evidence="2" id="KW-1185">Reference proteome</keyword>
<organism evidence="1 2">
    <name type="scientific">Flavobacterium magnum</name>
    <dbReference type="NCBI Taxonomy" id="2162713"/>
    <lineage>
        <taxon>Bacteria</taxon>
        <taxon>Pseudomonadati</taxon>
        <taxon>Bacteroidota</taxon>
        <taxon>Flavobacteriia</taxon>
        <taxon>Flavobacteriales</taxon>
        <taxon>Flavobacteriaceae</taxon>
        <taxon>Flavobacterium</taxon>
    </lineage>
</organism>
<gene>
    <name evidence="1" type="ORF">HYN48_13605</name>
</gene>
<accession>A0A2S0RH87</accession>